<organism evidence="1 2">
    <name type="scientific">Corynebacterium marambiense</name>
    <dbReference type="NCBI Taxonomy" id="2765364"/>
    <lineage>
        <taxon>Bacteria</taxon>
        <taxon>Bacillati</taxon>
        <taxon>Actinomycetota</taxon>
        <taxon>Actinomycetes</taxon>
        <taxon>Mycobacteriales</taxon>
        <taxon>Corynebacteriaceae</taxon>
        <taxon>Corynebacterium</taxon>
    </lineage>
</organism>
<protein>
    <submittedName>
        <fullName evidence="1">Uncharacterized protein</fullName>
    </submittedName>
</protein>
<gene>
    <name evidence="1" type="ORF">JDV76_08050</name>
</gene>
<reference evidence="1 2" key="1">
    <citation type="submission" date="2020-12" db="EMBL/GenBank/DDBJ databases">
        <title>Genome public.</title>
        <authorList>
            <person name="Sun Q."/>
        </authorList>
    </citation>
    <scope>NUCLEOTIDE SEQUENCE [LARGE SCALE GENOMIC DNA]</scope>
    <source>
        <strain evidence="1 2">CCM 8864</strain>
    </source>
</reference>
<name>A0ABS0VZT7_9CORY</name>
<evidence type="ECO:0000313" key="2">
    <source>
        <dbReference type="Proteomes" id="UP000625574"/>
    </source>
</evidence>
<evidence type="ECO:0000313" key="1">
    <source>
        <dbReference type="EMBL" id="MBI9000918.1"/>
    </source>
</evidence>
<sequence length="80" mass="9156">MEERIPLKFTLNDFTQLRKNWGIGPAKSGDKKGLPKSETFCLYSPAFKKFVYTPKLLERIVAALTTAEKFEETMGKKNRA</sequence>
<keyword evidence="2" id="KW-1185">Reference proteome</keyword>
<dbReference type="EMBL" id="JAEIOT010000007">
    <property type="protein sequence ID" value="MBI9000918.1"/>
    <property type="molecule type" value="Genomic_DNA"/>
</dbReference>
<dbReference type="RefSeq" id="WP_198736327.1">
    <property type="nucleotide sequence ID" value="NZ_JAEIOT010000007.1"/>
</dbReference>
<comment type="caution">
    <text evidence="1">The sequence shown here is derived from an EMBL/GenBank/DDBJ whole genome shotgun (WGS) entry which is preliminary data.</text>
</comment>
<dbReference type="Proteomes" id="UP000625574">
    <property type="component" value="Unassembled WGS sequence"/>
</dbReference>
<accession>A0ABS0VZT7</accession>
<proteinExistence type="predicted"/>